<reference evidence="2 3" key="1">
    <citation type="journal article" date="2008" name="Biol. Direct">
        <title>Complete genome sequence of the extremely acidophilic methanotroph isolate V4, Methylacidiphilum infernorum, a representative of the bacterial phylum Verrucomicrobia.</title>
        <authorList>
            <person name="Hou S."/>
            <person name="Makarova K.S."/>
            <person name="Saw J.H."/>
            <person name="Senin P."/>
            <person name="Ly B.V."/>
            <person name="Zhou Z."/>
            <person name="Ren Y."/>
            <person name="Wang J."/>
            <person name="Galperin M.Y."/>
            <person name="Omelchenko M.V."/>
            <person name="Wolf Y.I."/>
            <person name="Yutin N."/>
            <person name="Koonin E.V."/>
            <person name="Stott M.B."/>
            <person name="Mountain B.W."/>
            <person name="Crowe M.A."/>
            <person name="Smirnova A.V."/>
            <person name="Dunfield P.F."/>
            <person name="Feng L."/>
            <person name="Wang L."/>
            <person name="Alam M."/>
        </authorList>
    </citation>
    <scope>NUCLEOTIDE SEQUENCE [LARGE SCALE GENOMIC DNA]</scope>
    <source>
        <strain evidence="3">Isolate V4</strain>
    </source>
</reference>
<gene>
    <name evidence="2" type="ordered locus">Minf_1899</name>
</gene>
<keyword evidence="1" id="KW-0472">Membrane</keyword>
<dbReference type="EMBL" id="CP000975">
    <property type="protein sequence ID" value="ACD83953.1"/>
    <property type="molecule type" value="Genomic_DNA"/>
</dbReference>
<protein>
    <submittedName>
        <fullName evidence="2">Uncharacterized protein</fullName>
    </submittedName>
</protein>
<dbReference type="HOGENOM" id="CLU_2617950_0_0_0"/>
<evidence type="ECO:0000256" key="1">
    <source>
        <dbReference type="SAM" id="Phobius"/>
    </source>
</evidence>
<proteinExistence type="predicted"/>
<dbReference type="STRING" id="481448.Minf_1899"/>
<sequence>MQIVFCVDFILGFDHGKKGKRKKHLLGIELAFFFLFWLFLRGWSQGIWLEKKKALRDEFLTLSCKKKAMALRNFFRIS</sequence>
<evidence type="ECO:0000313" key="2">
    <source>
        <dbReference type="EMBL" id="ACD83953.1"/>
    </source>
</evidence>
<keyword evidence="1" id="KW-1133">Transmembrane helix</keyword>
<organism evidence="2 3">
    <name type="scientific">Methylacidiphilum infernorum (isolate V4)</name>
    <name type="common">Methylokorus infernorum (strain V4)</name>
    <dbReference type="NCBI Taxonomy" id="481448"/>
    <lineage>
        <taxon>Bacteria</taxon>
        <taxon>Pseudomonadati</taxon>
        <taxon>Verrucomicrobiota</taxon>
        <taxon>Methylacidiphilae</taxon>
        <taxon>Methylacidiphilales</taxon>
        <taxon>Methylacidiphilaceae</taxon>
        <taxon>Methylacidiphilum (ex Ratnadevi et al. 2023)</taxon>
    </lineage>
</organism>
<dbReference type="AlphaFoldDB" id="B3DY01"/>
<evidence type="ECO:0000313" key="3">
    <source>
        <dbReference type="Proteomes" id="UP000009149"/>
    </source>
</evidence>
<dbReference type="KEGG" id="min:Minf_1899"/>
<accession>B3DY01</accession>
<name>B3DY01_METI4</name>
<dbReference type="Proteomes" id="UP000009149">
    <property type="component" value="Chromosome"/>
</dbReference>
<keyword evidence="1" id="KW-0812">Transmembrane</keyword>
<feature type="transmembrane region" description="Helical" evidence="1">
    <location>
        <begin position="25"/>
        <end position="43"/>
    </location>
</feature>